<protein>
    <submittedName>
        <fullName evidence="1">Uncharacterized protein</fullName>
    </submittedName>
</protein>
<dbReference type="VEuPathDB" id="VectorBase:HLOH_045327"/>
<dbReference type="AlphaFoldDB" id="A0A9J6FE73"/>
<proteinExistence type="predicted"/>
<comment type="caution">
    <text evidence="1">The sequence shown here is derived from an EMBL/GenBank/DDBJ whole genome shotgun (WGS) entry which is preliminary data.</text>
</comment>
<dbReference type="OrthoDB" id="5839at2759"/>
<dbReference type="Proteomes" id="UP000821853">
    <property type="component" value="Chromosome 1"/>
</dbReference>
<gene>
    <name evidence="1" type="ORF">HPB48_001553</name>
</gene>
<keyword evidence="2" id="KW-1185">Reference proteome</keyword>
<evidence type="ECO:0000313" key="2">
    <source>
        <dbReference type="Proteomes" id="UP000821853"/>
    </source>
</evidence>
<reference evidence="1 2" key="1">
    <citation type="journal article" date="2020" name="Cell">
        <title>Large-Scale Comparative Analyses of Tick Genomes Elucidate Their Genetic Diversity and Vector Capacities.</title>
        <authorList>
            <consortium name="Tick Genome and Microbiome Consortium (TIGMIC)"/>
            <person name="Jia N."/>
            <person name="Wang J."/>
            <person name="Shi W."/>
            <person name="Du L."/>
            <person name="Sun Y."/>
            <person name="Zhan W."/>
            <person name="Jiang J.F."/>
            <person name="Wang Q."/>
            <person name="Zhang B."/>
            <person name="Ji P."/>
            <person name="Bell-Sakyi L."/>
            <person name="Cui X.M."/>
            <person name="Yuan T.T."/>
            <person name="Jiang B.G."/>
            <person name="Yang W.F."/>
            <person name="Lam T.T."/>
            <person name="Chang Q.C."/>
            <person name="Ding S.J."/>
            <person name="Wang X.J."/>
            <person name="Zhu J.G."/>
            <person name="Ruan X.D."/>
            <person name="Zhao L."/>
            <person name="Wei J.T."/>
            <person name="Ye R.Z."/>
            <person name="Que T.C."/>
            <person name="Du C.H."/>
            <person name="Zhou Y.H."/>
            <person name="Cheng J.X."/>
            <person name="Dai P.F."/>
            <person name="Guo W.B."/>
            <person name="Han X.H."/>
            <person name="Huang E.J."/>
            <person name="Li L.F."/>
            <person name="Wei W."/>
            <person name="Gao Y.C."/>
            <person name="Liu J.Z."/>
            <person name="Shao H.Z."/>
            <person name="Wang X."/>
            <person name="Wang C.C."/>
            <person name="Yang T.C."/>
            <person name="Huo Q.B."/>
            <person name="Li W."/>
            <person name="Chen H.Y."/>
            <person name="Chen S.E."/>
            <person name="Zhou L.G."/>
            <person name="Ni X.B."/>
            <person name="Tian J.H."/>
            <person name="Sheng Y."/>
            <person name="Liu T."/>
            <person name="Pan Y.S."/>
            <person name="Xia L.Y."/>
            <person name="Li J."/>
            <person name="Zhao F."/>
            <person name="Cao W.C."/>
        </authorList>
    </citation>
    <scope>NUCLEOTIDE SEQUENCE [LARGE SCALE GENOMIC DNA]</scope>
    <source>
        <strain evidence="1">HaeL-2018</strain>
    </source>
</reference>
<organism evidence="1 2">
    <name type="scientific">Haemaphysalis longicornis</name>
    <name type="common">Bush tick</name>
    <dbReference type="NCBI Taxonomy" id="44386"/>
    <lineage>
        <taxon>Eukaryota</taxon>
        <taxon>Metazoa</taxon>
        <taxon>Ecdysozoa</taxon>
        <taxon>Arthropoda</taxon>
        <taxon>Chelicerata</taxon>
        <taxon>Arachnida</taxon>
        <taxon>Acari</taxon>
        <taxon>Parasitiformes</taxon>
        <taxon>Ixodida</taxon>
        <taxon>Ixodoidea</taxon>
        <taxon>Ixodidae</taxon>
        <taxon>Haemaphysalinae</taxon>
        <taxon>Haemaphysalis</taxon>
    </lineage>
</organism>
<dbReference type="EMBL" id="JABSTR010000001">
    <property type="protein sequence ID" value="KAH9361195.1"/>
    <property type="molecule type" value="Genomic_DNA"/>
</dbReference>
<evidence type="ECO:0000313" key="1">
    <source>
        <dbReference type="EMBL" id="KAH9361195.1"/>
    </source>
</evidence>
<name>A0A9J6FE73_HAELO</name>
<sequence length="83" mass="9513">MPACCSKTTSWMKSTLSEAITIVIEEFSPVKFLPLNIKVEESIGDLLLLIDYAVQYREDLDVRSHNFEAYREGDEDLSYGFDD</sequence>
<accession>A0A9J6FE73</accession>